<name>A0A4X2KUC1_VOMUR</name>
<dbReference type="GO" id="GO:0005509">
    <property type="term" value="F:calcium ion binding"/>
    <property type="evidence" value="ECO:0007669"/>
    <property type="project" value="InterPro"/>
</dbReference>
<dbReference type="STRING" id="29139.ENSVURP00010012915"/>
<dbReference type="GO" id="GO:0006909">
    <property type="term" value="P:phagocytosis"/>
    <property type="evidence" value="ECO:0007669"/>
    <property type="project" value="TreeGrafter"/>
</dbReference>
<dbReference type="SMART" id="SM00335">
    <property type="entry name" value="ANX"/>
    <property type="match status" value="1"/>
</dbReference>
<dbReference type="GO" id="GO:0005886">
    <property type="term" value="C:plasma membrane"/>
    <property type="evidence" value="ECO:0007669"/>
    <property type="project" value="TreeGrafter"/>
</dbReference>
<keyword evidence="5" id="KW-1185">Reference proteome</keyword>
<dbReference type="GeneTree" id="ENSGT00940000156914"/>
<dbReference type="Gene3D" id="1.10.220.10">
    <property type="entry name" value="Annexin"/>
    <property type="match status" value="2"/>
</dbReference>
<dbReference type="SUPFAM" id="SSF47874">
    <property type="entry name" value="Annexin"/>
    <property type="match status" value="1"/>
</dbReference>
<organism evidence="4 5">
    <name type="scientific">Vombatus ursinus</name>
    <name type="common">Common wombat</name>
    <dbReference type="NCBI Taxonomy" id="29139"/>
    <lineage>
        <taxon>Eukaryota</taxon>
        <taxon>Metazoa</taxon>
        <taxon>Chordata</taxon>
        <taxon>Craniata</taxon>
        <taxon>Vertebrata</taxon>
        <taxon>Euteleostomi</taxon>
        <taxon>Mammalia</taxon>
        <taxon>Metatheria</taxon>
        <taxon>Diprotodontia</taxon>
        <taxon>Vombatidae</taxon>
        <taxon>Vombatus</taxon>
    </lineage>
</organism>
<keyword evidence="3" id="KW-0041">Annexin</keyword>
<accession>A0A4X2KUC1</accession>
<reference evidence="4" key="2">
    <citation type="submission" date="2025-08" db="UniProtKB">
        <authorList>
            <consortium name="Ensembl"/>
        </authorList>
    </citation>
    <scope>IDENTIFICATION</scope>
</reference>
<evidence type="ECO:0000313" key="5">
    <source>
        <dbReference type="Proteomes" id="UP000314987"/>
    </source>
</evidence>
<evidence type="ECO:0000256" key="1">
    <source>
        <dbReference type="ARBA" id="ARBA00007831"/>
    </source>
</evidence>
<sequence length="158" mass="18016">MFGKQGTIPNAFFFDLLRDAEVLQKAMRGFVTDEQAIIDCLGSCSNKQRQQILLSFKTTYGKDLTKDLKSKFTVNFQKTILASMKTLVYEIKEAIKGAGTDEASLTETFTTRSNDHTQEINRQIRRAKNSLPVRSMKKGRTHDQTINREQLLGYELTI</sequence>
<dbReference type="PANTHER" id="PTHR10502:SF29">
    <property type="entry name" value="ANNEXIN A11"/>
    <property type="match status" value="1"/>
</dbReference>
<reference evidence="4" key="3">
    <citation type="submission" date="2025-09" db="UniProtKB">
        <authorList>
            <consortium name="Ensembl"/>
        </authorList>
    </citation>
    <scope>IDENTIFICATION</scope>
</reference>
<dbReference type="PANTHER" id="PTHR10502">
    <property type="entry name" value="ANNEXIN"/>
    <property type="match status" value="1"/>
</dbReference>
<dbReference type="AlphaFoldDB" id="A0A4X2KUC1"/>
<protein>
    <recommendedName>
        <fullName evidence="6">Annexin</fullName>
    </recommendedName>
</protein>
<proteinExistence type="inferred from homology"/>
<dbReference type="PROSITE" id="PS51897">
    <property type="entry name" value="ANNEXIN_2"/>
    <property type="match status" value="1"/>
</dbReference>
<evidence type="ECO:0008006" key="6">
    <source>
        <dbReference type="Google" id="ProtNLM"/>
    </source>
</evidence>
<evidence type="ECO:0000256" key="2">
    <source>
        <dbReference type="ARBA" id="ARBA00022737"/>
    </source>
</evidence>
<dbReference type="PRINTS" id="PR00196">
    <property type="entry name" value="ANNEXIN"/>
</dbReference>
<dbReference type="GO" id="GO:0001786">
    <property type="term" value="F:phosphatidylserine binding"/>
    <property type="evidence" value="ECO:0007669"/>
    <property type="project" value="TreeGrafter"/>
</dbReference>
<dbReference type="InterPro" id="IPR018502">
    <property type="entry name" value="Annexin_repeat"/>
</dbReference>
<dbReference type="GO" id="GO:0005544">
    <property type="term" value="F:calcium-dependent phospholipid binding"/>
    <property type="evidence" value="ECO:0007669"/>
    <property type="project" value="InterPro"/>
</dbReference>
<dbReference type="InterPro" id="IPR001464">
    <property type="entry name" value="Annexin"/>
</dbReference>
<dbReference type="InterPro" id="IPR037104">
    <property type="entry name" value="Annexin_sf"/>
</dbReference>
<dbReference type="GO" id="GO:0032506">
    <property type="term" value="P:cytokinetic process"/>
    <property type="evidence" value="ECO:0007669"/>
    <property type="project" value="TreeGrafter"/>
</dbReference>
<keyword evidence="2" id="KW-0677">Repeat</keyword>
<comment type="similarity">
    <text evidence="1">Belongs to the annexin family.</text>
</comment>
<dbReference type="GO" id="GO:0012506">
    <property type="term" value="C:vesicle membrane"/>
    <property type="evidence" value="ECO:0007669"/>
    <property type="project" value="TreeGrafter"/>
</dbReference>
<dbReference type="FunFam" id="1.10.220.10:FF:000004">
    <property type="entry name" value="Annexin"/>
    <property type="match status" value="1"/>
</dbReference>
<dbReference type="Ensembl" id="ENSVURT00010014698.1">
    <property type="protein sequence ID" value="ENSVURP00010012915.1"/>
    <property type="gene ID" value="ENSVURG00010009949.1"/>
</dbReference>
<dbReference type="Pfam" id="PF00191">
    <property type="entry name" value="Annexin"/>
    <property type="match status" value="2"/>
</dbReference>
<dbReference type="OMA" id="EDAIIEC"/>
<dbReference type="Proteomes" id="UP000314987">
    <property type="component" value="Unassembled WGS sequence"/>
</dbReference>
<reference evidence="5" key="1">
    <citation type="submission" date="2018-12" db="EMBL/GenBank/DDBJ databases">
        <authorList>
            <person name="Yazar S."/>
        </authorList>
    </citation>
    <scope>NUCLEOTIDE SEQUENCE [LARGE SCALE GENOMIC DNA]</scope>
</reference>
<evidence type="ECO:0000256" key="3">
    <source>
        <dbReference type="ARBA" id="ARBA00023216"/>
    </source>
</evidence>
<dbReference type="GO" id="GO:0005737">
    <property type="term" value="C:cytoplasm"/>
    <property type="evidence" value="ECO:0007669"/>
    <property type="project" value="TreeGrafter"/>
</dbReference>
<dbReference type="GO" id="GO:0005634">
    <property type="term" value="C:nucleus"/>
    <property type="evidence" value="ECO:0007669"/>
    <property type="project" value="TreeGrafter"/>
</dbReference>
<evidence type="ECO:0000313" key="4">
    <source>
        <dbReference type="Ensembl" id="ENSVURP00010012915.1"/>
    </source>
</evidence>